<dbReference type="AlphaFoldDB" id="A0A7J9F315"/>
<name>A0A7J9F315_9ROSI</name>
<keyword evidence="2" id="KW-1185">Reference proteome</keyword>
<comment type="caution">
    <text evidence="1">The sequence shown here is derived from an EMBL/GenBank/DDBJ whole genome shotgun (WGS) entry which is preliminary data.</text>
</comment>
<organism evidence="1 2">
    <name type="scientific">Gossypium trilobum</name>
    <dbReference type="NCBI Taxonomy" id="34281"/>
    <lineage>
        <taxon>Eukaryota</taxon>
        <taxon>Viridiplantae</taxon>
        <taxon>Streptophyta</taxon>
        <taxon>Embryophyta</taxon>
        <taxon>Tracheophyta</taxon>
        <taxon>Spermatophyta</taxon>
        <taxon>Magnoliopsida</taxon>
        <taxon>eudicotyledons</taxon>
        <taxon>Gunneridae</taxon>
        <taxon>Pentapetalae</taxon>
        <taxon>rosids</taxon>
        <taxon>malvids</taxon>
        <taxon>Malvales</taxon>
        <taxon>Malvaceae</taxon>
        <taxon>Malvoideae</taxon>
        <taxon>Gossypium</taxon>
    </lineage>
</organism>
<gene>
    <name evidence="1" type="ORF">Gotri_003914</name>
</gene>
<accession>A0A7J9F315</accession>
<feature type="non-terminal residue" evidence="1">
    <location>
        <position position="1"/>
    </location>
</feature>
<protein>
    <recommendedName>
        <fullName evidence="3">RNase H type-1 domain-containing protein</fullName>
    </recommendedName>
</protein>
<evidence type="ECO:0000313" key="1">
    <source>
        <dbReference type="EMBL" id="MBA0779699.1"/>
    </source>
</evidence>
<dbReference type="Proteomes" id="UP000593568">
    <property type="component" value="Unassembled WGS sequence"/>
</dbReference>
<evidence type="ECO:0000313" key="2">
    <source>
        <dbReference type="Proteomes" id="UP000593568"/>
    </source>
</evidence>
<evidence type="ECO:0008006" key="3">
    <source>
        <dbReference type="Google" id="ProtNLM"/>
    </source>
</evidence>
<proteinExistence type="predicted"/>
<dbReference type="EMBL" id="JABEZW010000011">
    <property type="protein sequence ID" value="MBA0779699.1"/>
    <property type="molecule type" value="Genomic_DNA"/>
</dbReference>
<reference evidence="1 2" key="1">
    <citation type="journal article" date="2019" name="Genome Biol. Evol.">
        <title>Insights into the evolution of the New World diploid cottons (Gossypium, subgenus Houzingenia) based on genome sequencing.</title>
        <authorList>
            <person name="Grover C.E."/>
            <person name="Arick M.A. 2nd"/>
            <person name="Thrash A."/>
            <person name="Conover J.L."/>
            <person name="Sanders W.S."/>
            <person name="Peterson D.G."/>
            <person name="Frelichowski J.E."/>
            <person name="Scheffler J.A."/>
            <person name="Scheffler B.E."/>
            <person name="Wendel J.F."/>
        </authorList>
    </citation>
    <scope>NUCLEOTIDE SEQUENCE [LARGE SCALE GENOMIC DNA]</scope>
    <source>
        <strain evidence="1">8</strain>
        <tissue evidence="1">Leaf</tissue>
    </source>
</reference>
<sequence>MGLVSEQDLAFFFHTTMTLTDNAVKCHTLFTAWSVWLHRNLFVWKGVANSHQVRPEGNTVKCNKDAAVSIPLNMSSFAAIGRNNAGTFVRGLSGTFHGILNPILAELLHIREVLLWMKDELFYDVNIESD</sequence>